<evidence type="ECO:0000256" key="5">
    <source>
        <dbReference type="ARBA" id="ARBA00022691"/>
    </source>
</evidence>
<evidence type="ECO:0000256" key="2">
    <source>
        <dbReference type="ARBA" id="ARBA00008138"/>
    </source>
</evidence>
<dbReference type="Pfam" id="PF04072">
    <property type="entry name" value="LCM"/>
    <property type="match status" value="1"/>
</dbReference>
<reference evidence="7 8" key="1">
    <citation type="submission" date="2023-12" db="EMBL/GenBank/DDBJ databases">
        <title>novel species in genus Nocarida.</title>
        <authorList>
            <person name="Li Z."/>
        </authorList>
    </citation>
    <scope>NUCLEOTIDE SEQUENCE [LARGE SCALE GENOMIC DNA]</scope>
    <source>
        <strain evidence="7 8">CDC186</strain>
    </source>
</reference>
<dbReference type="InterPro" id="IPR029063">
    <property type="entry name" value="SAM-dependent_MTases_sf"/>
</dbReference>
<keyword evidence="4 7" id="KW-0808">Transferase</keyword>
<sequence>MTETTPQAPTAGVAMTALGVAVIRAWESRRPDRLYDDPWAQLFAAAARRAFGAEPGGEERWARLEALAEKFYEGRSVSVRLVDDTARAAVAAGCGQVVILGAGLDTRAYRMPLPREVEVFEIDLPELFRFKEPVLEAAGARPVCARHVVAADLRGDWAAALRAHGFRTDVPTHWIDEGVLGYLRRAEAMRVAATLTELSAPESRFGLGKFDTDQHSDRYTELRRLVRAGADGPREPSGLGPDADQWLAGHGWRIEFRAWDDLVAPLDRPAALGNRDLGLVLAVRR</sequence>
<organism evidence="7 8">
    <name type="scientific">Nocardia implantans</name>
    <dbReference type="NCBI Taxonomy" id="3108168"/>
    <lineage>
        <taxon>Bacteria</taxon>
        <taxon>Bacillati</taxon>
        <taxon>Actinomycetota</taxon>
        <taxon>Actinomycetes</taxon>
        <taxon>Mycobacteriales</taxon>
        <taxon>Nocardiaceae</taxon>
        <taxon>Nocardia</taxon>
    </lineage>
</organism>
<dbReference type="InterPro" id="IPR011610">
    <property type="entry name" value="SAM_mthyl_Trfase_ML2640-like"/>
</dbReference>
<accession>A0ABU6B0T8</accession>
<name>A0ABU6B0T8_9NOCA</name>
<evidence type="ECO:0000313" key="8">
    <source>
        <dbReference type="Proteomes" id="UP001348098"/>
    </source>
</evidence>
<protein>
    <recommendedName>
        <fullName evidence="6">S-adenosyl-L-methionine-dependent methyltransferase</fullName>
        <ecNumber evidence="6">2.1.1.-</ecNumber>
    </recommendedName>
</protein>
<dbReference type="Proteomes" id="UP001348098">
    <property type="component" value="Unassembled WGS sequence"/>
</dbReference>
<evidence type="ECO:0000313" key="7">
    <source>
        <dbReference type="EMBL" id="MEB3513187.1"/>
    </source>
</evidence>
<keyword evidence="8" id="KW-1185">Reference proteome</keyword>
<evidence type="ECO:0000256" key="6">
    <source>
        <dbReference type="RuleBase" id="RU362030"/>
    </source>
</evidence>
<evidence type="ECO:0000256" key="3">
    <source>
        <dbReference type="ARBA" id="ARBA00022603"/>
    </source>
</evidence>
<dbReference type="PANTHER" id="PTHR43619">
    <property type="entry name" value="S-ADENOSYL-L-METHIONINE-DEPENDENT METHYLTRANSFERASE YKTD-RELATED"/>
    <property type="match status" value="1"/>
</dbReference>
<evidence type="ECO:0000256" key="4">
    <source>
        <dbReference type="ARBA" id="ARBA00022679"/>
    </source>
</evidence>
<dbReference type="GO" id="GO:0008168">
    <property type="term" value="F:methyltransferase activity"/>
    <property type="evidence" value="ECO:0007669"/>
    <property type="project" value="UniProtKB-KW"/>
</dbReference>
<dbReference type="EC" id="2.1.1.-" evidence="6"/>
<keyword evidence="3 6" id="KW-0489">Methyltransferase</keyword>
<dbReference type="RefSeq" id="WP_323124413.1">
    <property type="nucleotide sequence ID" value="NZ_JAYESH010000010.1"/>
</dbReference>
<dbReference type="SUPFAM" id="SSF53335">
    <property type="entry name" value="S-adenosyl-L-methionine-dependent methyltransferases"/>
    <property type="match status" value="1"/>
</dbReference>
<comment type="similarity">
    <text evidence="2 6">Belongs to the UPF0677 family.</text>
</comment>
<comment type="caution">
    <text evidence="7">The sequence shown here is derived from an EMBL/GenBank/DDBJ whole genome shotgun (WGS) entry which is preliminary data.</text>
</comment>
<dbReference type="Gene3D" id="3.40.50.150">
    <property type="entry name" value="Vaccinia Virus protein VP39"/>
    <property type="match status" value="1"/>
</dbReference>
<gene>
    <name evidence="7" type="ORF">U3653_24435</name>
</gene>
<dbReference type="PANTHER" id="PTHR43619:SF2">
    <property type="entry name" value="S-ADENOSYL-L-METHIONINE-DEPENDENT METHYLTRANSFERASES SUPERFAMILY PROTEIN"/>
    <property type="match status" value="1"/>
</dbReference>
<dbReference type="NCBIfam" id="TIGR00027">
    <property type="entry name" value="mthyl_TIGR00027"/>
    <property type="match status" value="1"/>
</dbReference>
<comment type="function">
    <text evidence="1 6">Exhibits S-adenosyl-L-methionine-dependent methyltransferase activity.</text>
</comment>
<evidence type="ECO:0000256" key="1">
    <source>
        <dbReference type="ARBA" id="ARBA00003907"/>
    </source>
</evidence>
<keyword evidence="5 6" id="KW-0949">S-adenosyl-L-methionine</keyword>
<dbReference type="EMBL" id="JAYKYQ010000010">
    <property type="protein sequence ID" value="MEB3513187.1"/>
    <property type="molecule type" value="Genomic_DNA"/>
</dbReference>
<proteinExistence type="inferred from homology"/>
<dbReference type="GO" id="GO:0032259">
    <property type="term" value="P:methylation"/>
    <property type="evidence" value="ECO:0007669"/>
    <property type="project" value="UniProtKB-KW"/>
</dbReference>
<dbReference type="InterPro" id="IPR007213">
    <property type="entry name" value="Ppm1/Ppm2/Tcmp"/>
</dbReference>